<name>A0ABU8IRT3_9BURK</name>
<dbReference type="Proteomes" id="UP001386437">
    <property type="component" value="Unassembled WGS sequence"/>
</dbReference>
<gene>
    <name evidence="2" type="ORF">H3V53_13910</name>
</gene>
<organism evidence="2 3">
    <name type="scientific">Paraburkholderia bengalensis</name>
    <dbReference type="NCBI Taxonomy" id="2747562"/>
    <lineage>
        <taxon>Bacteria</taxon>
        <taxon>Pseudomonadati</taxon>
        <taxon>Pseudomonadota</taxon>
        <taxon>Betaproteobacteria</taxon>
        <taxon>Burkholderiales</taxon>
        <taxon>Burkholderiaceae</taxon>
        <taxon>Paraburkholderia</taxon>
    </lineage>
</organism>
<evidence type="ECO:0000256" key="1">
    <source>
        <dbReference type="SAM" id="MobiDB-lite"/>
    </source>
</evidence>
<protein>
    <submittedName>
        <fullName evidence="2">Uncharacterized protein</fullName>
    </submittedName>
</protein>
<comment type="caution">
    <text evidence="2">The sequence shown here is derived from an EMBL/GenBank/DDBJ whole genome shotgun (WGS) entry which is preliminary data.</text>
</comment>
<accession>A0ABU8IRT3</accession>
<dbReference type="RefSeq" id="WP_336598441.1">
    <property type="nucleotide sequence ID" value="NZ_JACFYJ010000019.1"/>
</dbReference>
<sequence length="67" mass="7197">MALSASEQKQIREALCAIAVRGARYPDELETVRQNLTTQFEALKEAAGQPAAAKTQSALPARDARAL</sequence>
<feature type="region of interest" description="Disordered" evidence="1">
    <location>
        <begin position="47"/>
        <end position="67"/>
    </location>
</feature>
<dbReference type="EMBL" id="JACFYJ010000019">
    <property type="protein sequence ID" value="MEI5998260.1"/>
    <property type="molecule type" value="Genomic_DNA"/>
</dbReference>
<evidence type="ECO:0000313" key="2">
    <source>
        <dbReference type="EMBL" id="MEI5998260.1"/>
    </source>
</evidence>
<reference evidence="2 3" key="1">
    <citation type="journal article" date="2022" name="Arch. Microbiol.">
        <title>Paraburkholderia bengalensis sp. nov. isolated from roots of Oryza sativa, IR64.</title>
        <authorList>
            <person name="Nag P."/>
            <person name="Mondal N."/>
            <person name="Sarkar J."/>
            <person name="Das S."/>
        </authorList>
    </citation>
    <scope>NUCLEOTIDE SEQUENCE [LARGE SCALE GENOMIC DNA]</scope>
    <source>
        <strain evidence="2 3">IR64_4_BI</strain>
    </source>
</reference>
<keyword evidence="3" id="KW-1185">Reference proteome</keyword>
<evidence type="ECO:0000313" key="3">
    <source>
        <dbReference type="Proteomes" id="UP001386437"/>
    </source>
</evidence>
<proteinExistence type="predicted"/>